<dbReference type="GO" id="GO:0016887">
    <property type="term" value="F:ATP hydrolysis activity"/>
    <property type="evidence" value="ECO:0007669"/>
    <property type="project" value="InterPro"/>
</dbReference>
<evidence type="ECO:0000313" key="2">
    <source>
        <dbReference type="EMBL" id="KKL18684.1"/>
    </source>
</evidence>
<reference evidence="2" key="1">
    <citation type="journal article" date="2015" name="Nature">
        <title>Complex archaea that bridge the gap between prokaryotes and eukaryotes.</title>
        <authorList>
            <person name="Spang A."/>
            <person name="Saw J.H."/>
            <person name="Jorgensen S.L."/>
            <person name="Zaremba-Niedzwiedzka K."/>
            <person name="Martijn J."/>
            <person name="Lind A.E."/>
            <person name="van Eijk R."/>
            <person name="Schleper C."/>
            <person name="Guy L."/>
            <person name="Ettema T.J."/>
        </authorList>
    </citation>
    <scope>NUCLEOTIDE SEQUENCE</scope>
</reference>
<accession>A0A0F9B9Q1</accession>
<dbReference type="Pfam" id="PF05876">
    <property type="entry name" value="GpA_ATPase"/>
    <property type="match status" value="1"/>
</dbReference>
<evidence type="ECO:0000259" key="1">
    <source>
        <dbReference type="Pfam" id="PF05876"/>
    </source>
</evidence>
<dbReference type="EMBL" id="LAZR01038776">
    <property type="protein sequence ID" value="KKL18684.1"/>
    <property type="molecule type" value="Genomic_DNA"/>
</dbReference>
<name>A0A0F9B9Q1_9ZZZZ</name>
<gene>
    <name evidence="2" type="ORF">LCGC14_2473070</name>
</gene>
<protein>
    <recommendedName>
        <fullName evidence="1">Phage terminase large subunit GpA ATPase domain-containing protein</fullName>
    </recommendedName>
</protein>
<comment type="caution">
    <text evidence="2">The sequence shown here is derived from an EMBL/GenBank/DDBJ whole genome shotgun (WGS) entry which is preliminary data.</text>
</comment>
<dbReference type="AlphaFoldDB" id="A0A0F9B9Q1"/>
<proteinExistence type="predicted"/>
<dbReference type="InterPro" id="IPR046453">
    <property type="entry name" value="GpA_ATPase"/>
</dbReference>
<organism evidence="2">
    <name type="scientific">marine sediment metagenome</name>
    <dbReference type="NCBI Taxonomy" id="412755"/>
    <lineage>
        <taxon>unclassified sequences</taxon>
        <taxon>metagenomes</taxon>
        <taxon>ecological metagenomes</taxon>
    </lineage>
</organism>
<sequence length="440" mass="49627">MGITRGIALDAAYWAYNKGILIDGRPFVLDGRNYQVEIMRPVTDDGKVKRNEVIKKGSQTGATMGKAIEVSHGAKYGLYPQGIIIFFPSKSAVEEFSGSRFKPLLKDNYEEIGKYCNDINSVYTRRIGKTNISFHGCTGTTLIGGIAKDSTQVRQTPADWILLDERDMFDDEMAHQVNQRLGNSTICRRSDMGTPKLPDDGIDRLYGKSDMRRWMIPCDHCRKFTCMETEFPQCIGLRDGVGYAQCVHCGKEINRSGEEALWVPDRKDVETVGYWCSQLLNPNIDLAYKLKEFDKPEDYNTTEAEFQRTVLGCAYARADDVLRETEVVQCCSSDQMRYSHDGPCAMGFDVGFPLLHVVIGHRIGQDRYRIIKLARVNDWGALHDLAQRFNVKATVGDAMPESHKIREWAGTETGSGNTVYPCYYSSNLKTFDNWGSDNVV</sequence>
<feature type="non-terminal residue" evidence="2">
    <location>
        <position position="440"/>
    </location>
</feature>
<feature type="domain" description="Phage terminase large subunit GpA ATPase" evidence="1">
    <location>
        <begin position="34"/>
        <end position="255"/>
    </location>
</feature>